<evidence type="ECO:0000313" key="6">
    <source>
        <dbReference type="Proteomes" id="UP001149090"/>
    </source>
</evidence>
<feature type="domain" description="C2" evidence="4">
    <location>
        <begin position="1552"/>
        <end position="1673"/>
    </location>
</feature>
<dbReference type="SMART" id="SM00239">
    <property type="entry name" value="C2"/>
    <property type="match status" value="23"/>
</dbReference>
<evidence type="ECO:0000256" key="2">
    <source>
        <dbReference type="ARBA" id="ARBA00022837"/>
    </source>
</evidence>
<feature type="domain" description="C2" evidence="4">
    <location>
        <begin position="2714"/>
        <end position="2835"/>
    </location>
</feature>
<name>A0A9Q0L8Z1_ANAIG</name>
<dbReference type="GO" id="GO:0005509">
    <property type="term" value="F:calcium ion binding"/>
    <property type="evidence" value="ECO:0007669"/>
    <property type="project" value="TreeGrafter"/>
</dbReference>
<protein>
    <submittedName>
        <fullName evidence="5">C2 domain-containing protein</fullName>
    </submittedName>
</protein>
<sequence length="3901" mass="454017">MWQIDLFIIKSSFELQPCEPYCQFKFLNQKYRTKTDHETKKPRWNQEFKLKGETNNFKEIIFKLYNDNKIGKSQLGLTQFSLRKELQKLQIKPENGAEFDKTFKLDLYQQKTVKHMRTKIIGNLKIRVIGNIPNGAEPFKMRRNEEIFGEKPQQIEKDKISFEVAVLKGKNIFLTEKESELLSLMVCVKFDKKVLFTSVQKETAFPKWNQNFHFETTMNEITPEIVLELRSSGENIHTISTSLFDLISPNFTQKTEFVIFRWFPFNKGKLRFGFRINFSETVDFSFLRQLCGLERLVRQPLFDPNRDQNIWGLRLKIDSATLSSADTAYRQMDLFCRFKFENKSFKTTAENSRGTFSWRENFMLLADYKKFQSFKIEICERNKTTKATQIGNASIKLNSFLQEYIGETRNGQRIIVFEKTAKIISHTDTRKTLGTEIGSLKMELRVEFAQSVSFNSLAQIVLPNVSMEPKFILENPMDFGIAVTVCKATGLPSADITGFSDPFCTLEFQERKPYILTPPSNIKIDGDSIKSRIKTEIQKEVQEKEQEKEKSNKKQKGNMAKLMKQRLSQTKKQLKKEIQMQKKQAKQSKKEQKTEQKKSNTFKTKVIKKTLNPTWNETFEYKGSFDTIKKMIITVFDWDRFSSNDYLGTVKINVKKLFKENFVLDQTVFWKKKKYNVQGILDTKTGVYKNAGELKLKFHLEISPSCDVNKLRKVLGIQRKELTRRIEEPETPEKWALALKFKHANNLVASDMTGYSDPFCSFRLSPEKEFRTSIQKKTLFPIWNETITHHVFPEHCKSIEITVFDWDRISSNDYLGTVKIPLFKTLKDLFQDGQYLYHSGTLELPVLGKRDPKSGTKPQQGTLFLSWRVEIPQKADLQVIKEQLSVISAHPTYKISTNTSKWAAKIDIRKARGLPSGDIGGLSDPFCQFSVAGIEFKTNIIKNTLYPVWNESFHLINQEPFNLRKIIIDVYDYDKMKKNTLLGHAKLNLGLLVKEHFRQNERIFVFRHVKIPVFPPIDKKSGKLAAHGEISVDIRLEAAQDASLFQMKQFTGIEKPPPRRKLPIVDGKVAVQLTIKKAENLKAADISGTSDPFCKFKIEEKEYKTEVVKSTLFPFWNQDFLLHPDFNEIKKLKITVWDWDRVGKNDLLGTTKLNIADDVKQAFNDQSKIYVFKKALLLFSQIDPKSGQVTNTGTLHIQLRIEFPENTTIEELKLFCGILHPRLSYQLLNDPKRKDSKPIAISLKISKGMNLPVGDDSGTSDGYCQFKIGEKEFKTKTIKNSLFPIWKETFIFHLTFEELLKSIKVNVWDWNKIGKSDFLGEAKIRISQLIKNLINQNQLIYQTKYESQIRQPIDPKTGPKPYQGKINGTIRIEFPETTEFNQLKQSCGLIPFPLRYQLPTQDNKISISLKISRGMNLPVGDISGTSDGYCQFKIGEKEFKTKTIKNSLFPIWKETFIFHLTFEELLKSIKVNVWDWNKIGKSDFLGEAKIRISKLIKNSINQNQLIYQTKYESQIRQTIDPKTGNQSYKGKINGTIRIEFPETTEFNQLQKSCGLIPFPLRYQLPTQDNKISISLKISRGMNLPVGDISGTSDGYCQFKIGEKEFKTKTIKNSLFPIWKETFIFHLTFEELLKSIKVNVWDWNKIGKSDFLGEAKIRISKLIKNSINQNQLIYQIKYESQIRQTIDPKTGNQSYKGKINGTIRIEFPETTEFNQLKQSCGLIPFPLRYQLPTQDNKISISLKVSRGMNLPVGDISGTSDGYCQFKIGEKEFKTKTIKNSLFPIWKETFIFHLTFEELLKSIKVNVWDWNKIGKSDFLGEAKIRISKLIKNSINQNQLIYQIKYESQIRQTIDPKTGNQSYKGKINGTIRIEFPETTEFNQLKQSCGLIPFPLRYQLPTQDNKISISLKISRGMNLPVGDISGTSDGYCQFKIKEKEFKTKKIKNSLFPIWKETFIFHLTFEELLKSIRVNVWDWNKVGKNDFLGEAKIRISKLIKNLINQNQLIYQTKYESQIRQPIDPKTGPKPYQGKINGTIRIEFPETTEFNQLKQSCGLIVEPLRYQLPTQDNKISISLKISRGMNLPVGDISGTSDGYCQFKIREEEFKTNTIKNSLFPIWKEIFIFHLTFEELLKSIKINVWDWNKIGKSDFLGEAKIRISKLIKNLINQNQLIYQTKYESQIRQPIDPKTGNQSYKGKINGTIRIEFPETTEFNQLQKSCGLIPFPLRYQLPTQDNKISISLKISRGMNLPVGDISGTSDGYCQFKIGEKEFKTKTIKNSLFPIWKETFIFHLTFEELLKSIRVNVWDWNKVGENDFLGEAKIRISQLIKNLINQNQLIYQIKYESQIRQPIDPKTGPKPYQGKINGTIRIEFPEITEFNQLQKSCGLIVEPLRYQLPTQDNKISISLKLSRGMNLPVGDISGTSDGYCQFKIREKEFKTKTIKNSLFPIWKETFIFHLTFEELLKSIRVNVWDWNKIGKSDLLGEAKIRISQLIKNLINQNQLIYQIKYESQIRQPIDPKTGPKPYQGKINGTIRIEFPETTEFNQLKKSCGLIVEPLRYQLPTQDNKISISLKISRGMNLPVGDISGTSDGYCQFKIREEEFKTKTIKNSLFPIWKETFIFHLTFEELLKSIRINVWDWDKVGKNDLLGEAKIRISQLIKNLINQNQLIYQIKYESQIRQTIDPKTGPKPYQGKINGTIRIEFPEITEFNQLQKSCGLIVEPLRYQLPTQDNKISISLKISRGMNLPVGDDTGTSDGYCQFKIREKEFKTKTIKNSLFPIWKETFIFHLTFEELLKSIRINVWDWNKVGENDLLGEAKIRISQLIKNLINQNQLIYQIKYESQIRQTIDPKTGPKPYQGKINGTIRIEFPEITEFNQLQKSCGLIVEPLRYQLPTQDNKISISLKISRGMNLPVGDDTGTSDGYCQFKIREKEFKTKTIKNSLFPIWKETFIFHLTFEELLKSIRINVWDWDKVGKNDLLGEAKIRISQLIKNLINQNQLIYQIKYESQIRQTIDPKTGPKPYQGKINGTIRIEFPEITEFNQLKKSCGLIVEPLRYQLPTQDNKISISLKISRGMNLPVGDISGTSDGYCQFKIGEKEFKTKTIKNSLFPIWKETFIFHLTFEELLKSIIINVWDWDKVGKNDLLGKAKIRISDVIREKIIDQFPNLKNMKMSYNMISSIEKQIEYRIWRFEKKNFPISVEDDPINGPSPNRGEIQTRIRIEFPEQIEMKDILMLSGFIDIPKKFEILPQTNLQNWGIGIKINKILGAPQKYPNILTEIYFEMLFAGGKYKSKKSKKTLYPKWKEYYQGIVEPFSEEKIRLKFYVKRSFASDILLGYSNISINDIIKEEYEKKNFITSIIEVKKLFPFAYSPRIGVDLPTKQDILSLTFRIELGNHDLNSVVRKIMYPLDMDEPHFDLDKDNYNIFGMEIKINKCRDLFRINEKKKLNSFVEVYLQEKLFAITPVIKKTRHPKWKQQIPNKIGNYEELRKLRFIIYHRKMKAILDEKESTVRVSSGKLDIFKFLRNKIKMNQRIYLLNEWIELFSGPNPKTGEYKKAGKINIKIRFEMNNQINFRIIKEMCGVNKAVWIPKTIMSDPMSHQEECFVRLYINKGKSLPSGDRSTGLSDPYCSVPLPGNTVLNTEICKNTLFPLWRSTFDFYLNPNDSKKLQIIVKDYNNIRKDQILGSILIKIWKLLNDTFNREQKVYFIKKEFDVVKKTNEKKIVGQIQGKVSMKIWIEIGSKVDYHSIAQFCGLEPRFYASEMELKQGQWGVKIYVKKATNIPVSDLNGYSDAYCVVRVGKENFKTKVCKKSLNPVWNEVFQIIDLQKELSKVYVDVYDKDRFSKDDRIGDLKINLVQLFQQYPVVQGCDVKVFRKWFDIIDKSGNPHGSILIKFYIQFK</sequence>
<evidence type="ECO:0000256" key="1">
    <source>
        <dbReference type="ARBA" id="ARBA00022723"/>
    </source>
</evidence>
<comment type="caution">
    <text evidence="5">The sequence shown here is derived from an EMBL/GenBank/DDBJ whole genome shotgun (WGS) entry which is preliminary data.</text>
</comment>
<feature type="domain" description="C2" evidence="4">
    <location>
        <begin position="3754"/>
        <end position="3871"/>
    </location>
</feature>
<dbReference type="EMBL" id="JAPDFW010000114">
    <property type="protein sequence ID" value="KAJ5068616.1"/>
    <property type="molecule type" value="Genomic_DNA"/>
</dbReference>
<keyword evidence="6" id="KW-1185">Reference proteome</keyword>
<evidence type="ECO:0000259" key="4">
    <source>
        <dbReference type="PROSITE" id="PS50004"/>
    </source>
</evidence>
<dbReference type="SUPFAM" id="SSF49562">
    <property type="entry name" value="C2 domain (Calcium/lipid-binding domain, CaLB)"/>
    <property type="match status" value="23"/>
</dbReference>
<dbReference type="OrthoDB" id="270970at2759"/>
<feature type="domain" description="C2" evidence="4">
    <location>
        <begin position="3237"/>
        <end position="3355"/>
    </location>
</feature>
<feature type="domain" description="C2" evidence="4">
    <location>
        <begin position="2050"/>
        <end position="2171"/>
    </location>
</feature>
<feature type="domain" description="C2" evidence="4">
    <location>
        <begin position="459"/>
        <end position="671"/>
    </location>
</feature>
<evidence type="ECO:0000256" key="3">
    <source>
        <dbReference type="SAM" id="MobiDB-lite"/>
    </source>
</evidence>
<organism evidence="5 6">
    <name type="scientific">Anaeramoeba ignava</name>
    <name type="common">Anaerobic marine amoeba</name>
    <dbReference type="NCBI Taxonomy" id="1746090"/>
    <lineage>
        <taxon>Eukaryota</taxon>
        <taxon>Metamonada</taxon>
        <taxon>Anaeramoebidae</taxon>
        <taxon>Anaeramoeba</taxon>
    </lineage>
</organism>
<feature type="domain" description="C2" evidence="4">
    <location>
        <begin position="1"/>
        <end position="96"/>
    </location>
</feature>
<feature type="compositionally biased region" description="Basic and acidic residues" evidence="3">
    <location>
        <begin position="540"/>
        <end position="552"/>
    </location>
</feature>
<feature type="domain" description="C2" evidence="4">
    <location>
        <begin position="2880"/>
        <end position="3001"/>
    </location>
</feature>
<feature type="domain" description="C2" evidence="4">
    <location>
        <begin position="3585"/>
        <end position="3707"/>
    </location>
</feature>
<feature type="region of interest" description="Disordered" evidence="3">
    <location>
        <begin position="540"/>
        <end position="566"/>
    </location>
</feature>
<feature type="domain" description="C2" evidence="4">
    <location>
        <begin position="718"/>
        <end position="835"/>
    </location>
</feature>
<accession>A0A9Q0L8Z1</accession>
<dbReference type="Proteomes" id="UP001149090">
    <property type="component" value="Unassembled WGS sequence"/>
</dbReference>
<feature type="domain" description="C2" evidence="4">
    <location>
        <begin position="3410"/>
        <end position="3535"/>
    </location>
</feature>
<dbReference type="PANTHER" id="PTHR45911">
    <property type="entry name" value="C2 DOMAIN-CONTAINING PROTEIN"/>
    <property type="match status" value="1"/>
</dbReference>
<feature type="domain" description="C2" evidence="4">
    <location>
        <begin position="883"/>
        <end position="1004"/>
    </location>
</feature>
<feature type="domain" description="C2" evidence="4">
    <location>
        <begin position="1219"/>
        <end position="1341"/>
    </location>
</feature>
<keyword evidence="1" id="KW-0479">Metal-binding</keyword>
<dbReference type="PANTHER" id="PTHR45911:SF4">
    <property type="entry name" value="MULTIPLE C2 AND TRANSMEMBRANE DOMAIN-CONTAINING PROTEIN"/>
    <property type="match status" value="1"/>
</dbReference>
<feature type="domain" description="C2" evidence="4">
    <location>
        <begin position="1056"/>
        <end position="1170"/>
    </location>
</feature>
<keyword evidence="2" id="KW-0106">Calcium</keyword>
<feature type="domain" description="C2" evidence="4">
    <location>
        <begin position="1718"/>
        <end position="1839"/>
    </location>
</feature>
<dbReference type="InterPro" id="IPR035892">
    <property type="entry name" value="C2_domain_sf"/>
</dbReference>
<dbReference type="GO" id="GO:0016020">
    <property type="term" value="C:membrane"/>
    <property type="evidence" value="ECO:0007669"/>
    <property type="project" value="TreeGrafter"/>
</dbReference>
<feature type="domain" description="C2" evidence="4">
    <location>
        <begin position="1386"/>
        <end position="1507"/>
    </location>
</feature>
<feature type="domain" description="C2" evidence="4">
    <location>
        <begin position="1884"/>
        <end position="2005"/>
    </location>
</feature>
<dbReference type="Gene3D" id="2.60.40.150">
    <property type="entry name" value="C2 domain"/>
    <property type="match status" value="23"/>
</dbReference>
<dbReference type="CDD" id="cd00030">
    <property type="entry name" value="C2"/>
    <property type="match status" value="18"/>
</dbReference>
<feature type="region of interest" description="Disordered" evidence="3">
    <location>
        <begin position="581"/>
        <end position="600"/>
    </location>
</feature>
<gene>
    <name evidence="5" type="ORF">M0811_02559</name>
</gene>
<feature type="compositionally biased region" description="Basic and acidic residues" evidence="3">
    <location>
        <begin position="588"/>
        <end position="598"/>
    </location>
</feature>
<feature type="domain" description="C2" evidence="4">
    <location>
        <begin position="2216"/>
        <end position="2337"/>
    </location>
</feature>
<feature type="domain" description="C2" evidence="4">
    <location>
        <begin position="2382"/>
        <end position="2503"/>
    </location>
</feature>
<evidence type="ECO:0000313" key="5">
    <source>
        <dbReference type="EMBL" id="KAJ5068616.1"/>
    </source>
</evidence>
<reference evidence="5" key="1">
    <citation type="submission" date="2022-10" db="EMBL/GenBank/DDBJ databases">
        <title>Novel sulphate-reducing endosymbionts in the free-living metamonad Anaeramoeba.</title>
        <authorList>
            <person name="Jerlstrom-Hultqvist J."/>
            <person name="Cepicka I."/>
            <person name="Gallot-Lavallee L."/>
            <person name="Salas-Leiva D."/>
            <person name="Curtis B.A."/>
            <person name="Zahonova K."/>
            <person name="Pipaliya S."/>
            <person name="Dacks J."/>
            <person name="Roger A.J."/>
        </authorList>
    </citation>
    <scope>NUCLEOTIDE SEQUENCE</scope>
    <source>
        <strain evidence="5">BMAN</strain>
    </source>
</reference>
<dbReference type="Pfam" id="PF00168">
    <property type="entry name" value="C2"/>
    <property type="match status" value="24"/>
</dbReference>
<dbReference type="PROSITE" id="PS50004">
    <property type="entry name" value="C2"/>
    <property type="match status" value="21"/>
</dbReference>
<feature type="domain" description="C2" evidence="4">
    <location>
        <begin position="3046"/>
        <end position="3165"/>
    </location>
</feature>
<feature type="domain" description="C2" evidence="4">
    <location>
        <begin position="2548"/>
        <end position="2669"/>
    </location>
</feature>
<dbReference type="InterPro" id="IPR000008">
    <property type="entry name" value="C2_dom"/>
</dbReference>
<proteinExistence type="predicted"/>